<reference evidence="4" key="1">
    <citation type="submission" date="2023-06" db="EMBL/GenBank/DDBJ databases">
        <title>Genome-scale phylogeny and comparative genomics of the fungal order Sordariales.</title>
        <authorList>
            <consortium name="Lawrence Berkeley National Laboratory"/>
            <person name="Hensen N."/>
            <person name="Bonometti L."/>
            <person name="Westerberg I."/>
            <person name="Brannstrom I.O."/>
            <person name="Guillou S."/>
            <person name="Cros-Aarteil S."/>
            <person name="Calhoun S."/>
            <person name="Haridas S."/>
            <person name="Kuo A."/>
            <person name="Mondo S."/>
            <person name="Pangilinan J."/>
            <person name="Riley R."/>
            <person name="Labutti K."/>
            <person name="Andreopoulos B."/>
            <person name="Lipzen A."/>
            <person name="Chen C."/>
            <person name="Yanf M."/>
            <person name="Daum C."/>
            <person name="Ng V."/>
            <person name="Clum A."/>
            <person name="Steindorff A."/>
            <person name="Ohm R."/>
            <person name="Martin F."/>
            <person name="Silar P."/>
            <person name="Natvig D."/>
            <person name="Lalanne C."/>
            <person name="Gautier V."/>
            <person name="Ament-Velasquez S.L."/>
            <person name="Kruys A."/>
            <person name="Hutchinson M.I."/>
            <person name="Powell A.J."/>
            <person name="Barry K."/>
            <person name="Miller A.N."/>
            <person name="Grigoriev I.V."/>
            <person name="Debuchy R."/>
            <person name="Gladieux P."/>
            <person name="Thoren M.H."/>
            <person name="Johannesson H."/>
        </authorList>
    </citation>
    <scope>NUCLEOTIDE SEQUENCE</scope>
    <source>
        <strain evidence="4">8032-3</strain>
    </source>
</reference>
<dbReference type="GeneID" id="85315253"/>
<dbReference type="PANTHER" id="PTHR31212">
    <property type="entry name" value="ALPHA-KETOGLUTARATE-DEPENDENT DIOXYGENASE ALKB HOMOLOG 3"/>
    <property type="match status" value="1"/>
</dbReference>
<dbReference type="InterPro" id="IPR036380">
    <property type="entry name" value="Isochorismatase-like_sf"/>
</dbReference>
<dbReference type="Pfam" id="PF00857">
    <property type="entry name" value="Isochorismatase"/>
    <property type="match status" value="1"/>
</dbReference>
<dbReference type="Pfam" id="PF13532">
    <property type="entry name" value="2OG-FeII_Oxy_2"/>
    <property type="match status" value="1"/>
</dbReference>
<organism evidence="4 5">
    <name type="scientific">Phialemonium atrogriseum</name>
    <dbReference type="NCBI Taxonomy" id="1093897"/>
    <lineage>
        <taxon>Eukaryota</taxon>
        <taxon>Fungi</taxon>
        <taxon>Dikarya</taxon>
        <taxon>Ascomycota</taxon>
        <taxon>Pezizomycotina</taxon>
        <taxon>Sordariomycetes</taxon>
        <taxon>Sordariomycetidae</taxon>
        <taxon>Cephalothecales</taxon>
        <taxon>Cephalothecaceae</taxon>
        <taxon>Phialemonium</taxon>
    </lineage>
</organism>
<evidence type="ECO:0000313" key="5">
    <source>
        <dbReference type="Proteomes" id="UP001244011"/>
    </source>
</evidence>
<feature type="region of interest" description="Disordered" evidence="2">
    <location>
        <begin position="865"/>
        <end position="884"/>
    </location>
</feature>
<dbReference type="SUPFAM" id="SSF52499">
    <property type="entry name" value="Isochorismatase-like hydrolases"/>
    <property type="match status" value="1"/>
</dbReference>
<dbReference type="InterPro" id="IPR000868">
    <property type="entry name" value="Isochorismatase-like_dom"/>
</dbReference>
<accession>A0AAJ0BQG9</accession>
<comment type="caution">
    <text evidence="4">The sequence shown here is derived from an EMBL/GenBank/DDBJ whole genome shotgun (WGS) entry which is preliminary data.</text>
</comment>
<evidence type="ECO:0000313" key="4">
    <source>
        <dbReference type="EMBL" id="KAK1762594.1"/>
    </source>
</evidence>
<dbReference type="Gene3D" id="3.40.50.850">
    <property type="entry name" value="Isochorismatase-like"/>
    <property type="match status" value="1"/>
</dbReference>
<evidence type="ECO:0000256" key="2">
    <source>
        <dbReference type="SAM" id="MobiDB-lite"/>
    </source>
</evidence>
<name>A0AAJ0BQG9_9PEZI</name>
<dbReference type="InterPro" id="IPR005123">
    <property type="entry name" value="Oxoglu/Fe-dep_dioxygenase_dom"/>
</dbReference>
<dbReference type="Gene3D" id="1.20.1050.130">
    <property type="match status" value="1"/>
</dbReference>
<proteinExistence type="inferred from homology"/>
<dbReference type="RefSeq" id="XP_060278807.1">
    <property type="nucleotide sequence ID" value="XM_060432066.1"/>
</dbReference>
<feature type="compositionally biased region" description="Pro residues" evidence="2">
    <location>
        <begin position="871"/>
        <end position="882"/>
    </location>
</feature>
<dbReference type="Pfam" id="PF24470">
    <property type="entry name" value="Thiored_Isochorism"/>
    <property type="match status" value="1"/>
</dbReference>
<dbReference type="Proteomes" id="UP001244011">
    <property type="component" value="Unassembled WGS sequence"/>
</dbReference>
<dbReference type="SUPFAM" id="SSF47616">
    <property type="entry name" value="GST C-terminal domain-like"/>
    <property type="match status" value="1"/>
</dbReference>
<feature type="region of interest" description="Disordered" evidence="2">
    <location>
        <begin position="619"/>
        <end position="669"/>
    </location>
</feature>
<sequence length="1014" mass="108631">MFPINPSVLPSLPIRKALLVLDLQNDFVSADGALPVKDPKGLVSRTLKVAKAFRASGVGDVIWVRSEFDRHRPLSSESDQIATSDSPQLARRTTAMMRGRQPASGRHDQAAMEADEEAFLTVPPGSEKPACVKPDTEGSRLVAEVEEVIDAARDFTLTKTHYSAFATGHQLLQLLRGRFVTELYVCGALTNVSIYATALDAGQHGYDMTIVEDCCGYRSDMRHGNALRQLMDLTGCDVMEAADVISKMKPAEPDIKEGGDGQRHDRRGKTGSRSGGGESGSGNRKSPVRPLAPAEDDSSDLHLSLRDLTLSGASHPAPSTPPPKPEAKTATRAQPLQPLVKDTASTKLRRSLLPVDNSPLEVDPDPIGPSLPDDGGVGDDSRKPMDGGRSSLSNFRSSGLKGPPGIRNPTRRTDARKPSTPSHPAVDSKLSGGSIPRKISPIQAKPTSHTTRRHPSGESTSFLSTMEEQTTFHGAVTSEPLCEGDTTIIQNVLLPDLASTAFERLEAEVKWARMSHQGGEVPRLVAVQGAVDSEGNMPVYRHPADESPPLLPFSPTVLEIKAEVEKHLGHPLNHVLIQFYRDGNDYISEHSDKTLDIVHGSFIANVSLGAERTMIFRTKRLDKDPSRKHGKAGARTDSSPAGPDTTAKGDAAEPENDPPKRQVQRARLPHNSLCRMGLVTNMRWLHSIRQDKRAGRDKDPSELAFGGARISLTFRHIGTFLDASQSLIWGQGAAAKDRAGARAVANGQTDEATRMLRAFGAENHSSEFDWPRHYGAGFDVLHVGVTAPPQPQPQQPRWFPGADDVANARVALTLAGLGVSCVKGTDSDSSGTGSGPAPDAVRLVDDDAVVVEGHQAIMLYLDAVHGSSPRGAPPPPPPPPTPRSELARRLTRFQQASALLEQWRAAAPSGRGAAPPSALRASLAAWDAYAREAREVAAAAGRAAYMAGGERASIADYAVWPVLRDVARVCGEGFLDGYEDLAAYYRLMRGSRAVIEVFGEEGGGGDGDDGALTK</sequence>
<dbReference type="InterPro" id="IPR027450">
    <property type="entry name" value="AlkB-like"/>
</dbReference>
<dbReference type="CDD" id="cd00431">
    <property type="entry name" value="cysteine_hydrolases"/>
    <property type="match status" value="1"/>
</dbReference>
<dbReference type="GO" id="GO:0006307">
    <property type="term" value="P:DNA alkylation repair"/>
    <property type="evidence" value="ECO:0007669"/>
    <property type="project" value="InterPro"/>
</dbReference>
<dbReference type="EMBL" id="MU839035">
    <property type="protein sequence ID" value="KAK1762594.1"/>
    <property type="molecule type" value="Genomic_DNA"/>
</dbReference>
<dbReference type="InterPro" id="IPR032854">
    <property type="entry name" value="ALKBH3"/>
</dbReference>
<feature type="compositionally biased region" description="Basic and acidic residues" evidence="2">
    <location>
        <begin position="249"/>
        <end position="263"/>
    </location>
</feature>
<dbReference type="PANTHER" id="PTHR31212:SF5">
    <property type="entry name" value="ISOCHORISMATASE FAMILY PROTEIN FAMILY (AFU_ORTHOLOGUE AFUA_3G14500)"/>
    <property type="match status" value="1"/>
</dbReference>
<feature type="domain" description="Fe2OG dioxygenase" evidence="3">
    <location>
        <begin position="571"/>
        <end position="718"/>
    </location>
</feature>
<feature type="region of interest" description="Disordered" evidence="2">
    <location>
        <begin position="247"/>
        <end position="462"/>
    </location>
</feature>
<dbReference type="GO" id="GO:0051213">
    <property type="term" value="F:dioxygenase activity"/>
    <property type="evidence" value="ECO:0007669"/>
    <property type="project" value="InterPro"/>
</dbReference>
<dbReference type="PROSITE" id="PS51471">
    <property type="entry name" value="FE2OG_OXY"/>
    <property type="match status" value="1"/>
</dbReference>
<protein>
    <recommendedName>
        <fullName evidence="3">Fe2OG dioxygenase domain-containing protein</fullName>
    </recommendedName>
</protein>
<feature type="compositionally biased region" description="Polar residues" evidence="2">
    <location>
        <begin position="75"/>
        <end position="87"/>
    </location>
</feature>
<dbReference type="Gene3D" id="2.60.120.590">
    <property type="entry name" value="Alpha-ketoglutarate-dependent dioxygenase AlkB-like"/>
    <property type="match status" value="1"/>
</dbReference>
<dbReference type="AlphaFoldDB" id="A0AAJ0BQG9"/>
<keyword evidence="5" id="KW-1185">Reference proteome</keyword>
<gene>
    <name evidence="4" type="ORF">QBC33DRAFT_600078</name>
</gene>
<feature type="region of interest" description="Disordered" evidence="2">
    <location>
        <begin position="74"/>
        <end position="109"/>
    </location>
</feature>
<dbReference type="InterPro" id="IPR036282">
    <property type="entry name" value="Glutathione-S-Trfase_C_sf"/>
</dbReference>
<evidence type="ECO:0000256" key="1">
    <source>
        <dbReference type="ARBA" id="ARBA00006336"/>
    </source>
</evidence>
<dbReference type="InterPro" id="IPR057088">
    <property type="entry name" value="GLRG_09195_Thiored"/>
</dbReference>
<evidence type="ECO:0000259" key="3">
    <source>
        <dbReference type="PROSITE" id="PS51471"/>
    </source>
</evidence>
<dbReference type="SUPFAM" id="SSF51197">
    <property type="entry name" value="Clavaminate synthase-like"/>
    <property type="match status" value="1"/>
</dbReference>
<dbReference type="InterPro" id="IPR037151">
    <property type="entry name" value="AlkB-like_sf"/>
</dbReference>
<comment type="similarity">
    <text evidence="1">Belongs to the isochorismatase family.</text>
</comment>